<protein>
    <submittedName>
        <fullName evidence="2">DUF1311 domain-containing protein</fullName>
    </submittedName>
</protein>
<evidence type="ECO:0000313" key="2">
    <source>
        <dbReference type="EMBL" id="MBE9042731.1"/>
    </source>
</evidence>
<dbReference type="InterPro" id="IPR009739">
    <property type="entry name" value="LprI-like_N"/>
</dbReference>
<comment type="caution">
    <text evidence="2">The sequence shown here is derived from an EMBL/GenBank/DDBJ whole genome shotgun (WGS) entry which is preliminary data.</text>
</comment>
<proteinExistence type="predicted"/>
<feature type="domain" description="Lysozyme inhibitor LprI-like N-terminal" evidence="1">
    <location>
        <begin position="161"/>
        <end position="228"/>
    </location>
</feature>
<dbReference type="Gene3D" id="1.20.1270.180">
    <property type="match status" value="2"/>
</dbReference>
<evidence type="ECO:0000259" key="1">
    <source>
        <dbReference type="Pfam" id="PF07007"/>
    </source>
</evidence>
<dbReference type="Pfam" id="PF07007">
    <property type="entry name" value="LprI"/>
    <property type="match status" value="2"/>
</dbReference>
<feature type="domain" description="Lysozyme inhibitor LprI-like N-terminal" evidence="1">
    <location>
        <begin position="54"/>
        <end position="143"/>
    </location>
</feature>
<dbReference type="PANTHER" id="PTHR39176:SF1">
    <property type="entry name" value="PERIPLASMIC PROTEIN"/>
    <property type="match status" value="1"/>
</dbReference>
<name>A0A928ZBJ1_9CYAN</name>
<dbReference type="PANTHER" id="PTHR39176">
    <property type="entry name" value="PERIPLASMIC PROTEIN-RELATED"/>
    <property type="match status" value="1"/>
</dbReference>
<dbReference type="Proteomes" id="UP000621799">
    <property type="component" value="Unassembled WGS sequence"/>
</dbReference>
<keyword evidence="3" id="KW-1185">Reference proteome</keyword>
<organism evidence="2 3">
    <name type="scientific">Zarconia navalis LEGE 11467</name>
    <dbReference type="NCBI Taxonomy" id="1828826"/>
    <lineage>
        <taxon>Bacteria</taxon>
        <taxon>Bacillati</taxon>
        <taxon>Cyanobacteriota</taxon>
        <taxon>Cyanophyceae</taxon>
        <taxon>Oscillatoriophycideae</taxon>
        <taxon>Oscillatoriales</taxon>
        <taxon>Oscillatoriales incertae sedis</taxon>
        <taxon>Zarconia</taxon>
        <taxon>Zarconia navalis</taxon>
    </lineage>
</organism>
<reference evidence="2" key="1">
    <citation type="submission" date="2020-10" db="EMBL/GenBank/DDBJ databases">
        <authorList>
            <person name="Castelo-Branco R."/>
            <person name="Eusebio N."/>
            <person name="Adriana R."/>
            <person name="Vieira A."/>
            <person name="Brugerolle De Fraissinette N."/>
            <person name="Rezende De Castro R."/>
            <person name="Schneider M.P."/>
            <person name="Vasconcelos V."/>
            <person name="Leao P.N."/>
        </authorList>
    </citation>
    <scope>NUCLEOTIDE SEQUENCE</scope>
    <source>
        <strain evidence="2">LEGE 11467</strain>
    </source>
</reference>
<gene>
    <name evidence="2" type="ORF">IQ235_18380</name>
</gene>
<accession>A0A928ZBJ1</accession>
<dbReference type="EMBL" id="JADEXN010000421">
    <property type="protein sequence ID" value="MBE9042731.1"/>
    <property type="molecule type" value="Genomic_DNA"/>
</dbReference>
<evidence type="ECO:0000313" key="3">
    <source>
        <dbReference type="Proteomes" id="UP000621799"/>
    </source>
</evidence>
<dbReference type="AlphaFoldDB" id="A0A928ZBJ1"/>
<sequence length="236" mass="26443">MSLILDSTKLKKLFDFIGTGSFAIGYSCFAGNAIATEIPQTVPLFQLTQQPNCAAPQTQREINACANLNWQISDIELRRSYENLAPNLSLSRRQELIESQLAWENFRNAECQFYGSLAQGSTSQPALEYGCLAALSQQRTADLNTYLRGEFIGASNNSDFQVENQLNKLYQQLFQSVASVSRQNQLGNAQFAWIEFRDFMCNFERSGGGSLALTNCLIRSTEQRVRQLENHLANLG</sequence>
<dbReference type="RefSeq" id="WP_264322880.1">
    <property type="nucleotide sequence ID" value="NZ_JADEXN010000421.1"/>
</dbReference>